<protein>
    <submittedName>
        <fullName evidence="1">Uncharacterized protein</fullName>
    </submittedName>
</protein>
<keyword evidence="2" id="KW-1185">Reference proteome</keyword>
<accession>A0A1Y3GBH4</accession>
<dbReference type="EMBL" id="MRZU01000003">
    <property type="protein sequence ID" value="OUJ18769.1"/>
    <property type="molecule type" value="Genomic_DNA"/>
</dbReference>
<evidence type="ECO:0000313" key="2">
    <source>
        <dbReference type="Proteomes" id="UP000195137"/>
    </source>
</evidence>
<dbReference type="Proteomes" id="UP000195137">
    <property type="component" value="Unassembled WGS sequence"/>
</dbReference>
<reference evidence="1 2" key="1">
    <citation type="submission" date="2016-12" db="EMBL/GenBank/DDBJ databases">
        <title>Discovery of methanogenic haloarchaea.</title>
        <authorList>
            <person name="Sorokin D.Y."/>
            <person name="Makarova K.S."/>
            <person name="Abbas B."/>
            <person name="Ferrer M."/>
            <person name="Golyshin P.N."/>
        </authorList>
    </citation>
    <scope>NUCLEOTIDE SEQUENCE [LARGE SCALE GENOMIC DNA]</scope>
    <source>
        <strain evidence="1">AMET1</strain>
    </source>
</reference>
<name>A0A1Y3GBH4_9EURY</name>
<sequence>MFKSSDKLKWRFPEIGSLDISEYPRESEFFKNTEKTEALVRESIQNSIDAKRKDTDTVEVTFTLATTDKNKVSPYIDELDRHLKSCKDINVDLKVFKESKFRFLNIEDFGTTGLSGEFSLDRPHSGSSEFYNFWRRKGYSEKKGQKGGRWGLGKTTFYMASDIRTFWGLTKRKEDNLSILMGSSVLQPHQVDGTRYQYNGSFLNKKDQPITDPKALSRFNETFNLIRDSEPGLSLVIPLFDDEIDVDSIIKSVIIHYFFPILRTDLKVKVFDERYSIEEEINSKTIHKNVKNVDWSSSTWDGKDIDKIIDFAEKAARAYEENPDEKEFKPQWGNSLNNEEDQDFQYIKNTSNSSISEEDFVDDIEDLRDSFKESKLLSFRVPVEIPLPDYNKKSYFDVFLKKYPKKVNVGEFYIRSGIILPEEKKRLGKRPVAGMLVADDELISTFLGDAEEPAHTKWNERTEGFRERYNKPIGTIRFIRNSMRDIAEVLRKSSSETFESLLNDVFYLTARENEEEKSEEKVDTVPEIEPDIDKQSEIVSKEKHTKPMTTNPTKIPSIPPSEKLFNISQIENGFYITYTGDNEYLPVEAEIKAAYDVDRGNPFNRYSKFDFKFSNDEIEIKISDGEKVNFENNSIHFKAIKKGFKLEITGFDPNRDLIIDLQEV</sequence>
<dbReference type="RefSeq" id="WP_086636828.1">
    <property type="nucleotide sequence ID" value="NZ_MRZU01000003.1"/>
</dbReference>
<gene>
    <name evidence="1" type="ORF">AMET1_0420</name>
</gene>
<evidence type="ECO:0000313" key="1">
    <source>
        <dbReference type="EMBL" id="OUJ18769.1"/>
    </source>
</evidence>
<comment type="caution">
    <text evidence="1">The sequence shown here is derived from an EMBL/GenBank/DDBJ whole genome shotgun (WGS) entry which is preliminary data.</text>
</comment>
<dbReference type="OrthoDB" id="232154at2157"/>
<dbReference type="AlphaFoldDB" id="A0A1Y3GBH4"/>
<proteinExistence type="predicted"/>
<organism evidence="1 2">
    <name type="scientific">Methanonatronarchaeum thermophilum</name>
    <dbReference type="NCBI Taxonomy" id="1927129"/>
    <lineage>
        <taxon>Archaea</taxon>
        <taxon>Methanobacteriati</taxon>
        <taxon>Methanobacteriota</taxon>
        <taxon>Methanonatronarchaeia</taxon>
        <taxon>Methanonatronarchaeales</taxon>
        <taxon>Methanonatronarchaeaceae</taxon>
        <taxon>Methanonatronarchaeum</taxon>
    </lineage>
</organism>